<feature type="non-terminal residue" evidence="2">
    <location>
        <position position="71"/>
    </location>
</feature>
<evidence type="ECO:0000256" key="1">
    <source>
        <dbReference type="SAM" id="SignalP"/>
    </source>
</evidence>
<keyword evidence="1" id="KW-0732">Signal</keyword>
<dbReference type="Proteomes" id="UP000595437">
    <property type="component" value="Chromosome 18"/>
</dbReference>
<dbReference type="EMBL" id="CP045907">
    <property type="protein sequence ID" value="QQP35074.1"/>
    <property type="molecule type" value="Genomic_DNA"/>
</dbReference>
<organism evidence="2 3">
    <name type="scientific">Caligus rogercresseyi</name>
    <name type="common">Sea louse</name>
    <dbReference type="NCBI Taxonomy" id="217165"/>
    <lineage>
        <taxon>Eukaryota</taxon>
        <taxon>Metazoa</taxon>
        <taxon>Ecdysozoa</taxon>
        <taxon>Arthropoda</taxon>
        <taxon>Crustacea</taxon>
        <taxon>Multicrustacea</taxon>
        <taxon>Hexanauplia</taxon>
        <taxon>Copepoda</taxon>
        <taxon>Siphonostomatoida</taxon>
        <taxon>Caligidae</taxon>
        <taxon>Caligus</taxon>
    </lineage>
</organism>
<feature type="signal peptide" evidence="1">
    <location>
        <begin position="1"/>
        <end position="18"/>
    </location>
</feature>
<sequence length="71" mass="7920">MFISVLLMLLGISPSVIADCQFTDERSLNCFLRTLQTDLGAPSASLSAALKLRITCSDIFFFESIMRSEHF</sequence>
<feature type="chain" id="PRO_5030773347" evidence="1">
    <location>
        <begin position="19"/>
        <end position="71"/>
    </location>
</feature>
<name>A0A7T8GNL6_CALRO</name>
<keyword evidence="3" id="KW-1185">Reference proteome</keyword>
<dbReference type="AlphaFoldDB" id="A0A7T8GNL6"/>
<reference evidence="3" key="1">
    <citation type="submission" date="2021-01" db="EMBL/GenBank/DDBJ databases">
        <title>Caligus Genome Assembly.</title>
        <authorList>
            <person name="Gallardo-Escarate C."/>
        </authorList>
    </citation>
    <scope>NUCLEOTIDE SEQUENCE [LARGE SCALE GENOMIC DNA]</scope>
</reference>
<protein>
    <submittedName>
        <fullName evidence="2">Tolllike receptor 7</fullName>
    </submittedName>
</protein>
<accession>A0A7T8GNL6</accession>
<gene>
    <name evidence="2" type="ORF">FKW44_023193</name>
</gene>
<proteinExistence type="predicted"/>
<evidence type="ECO:0000313" key="3">
    <source>
        <dbReference type="Proteomes" id="UP000595437"/>
    </source>
</evidence>
<keyword evidence="2" id="KW-0675">Receptor</keyword>
<evidence type="ECO:0000313" key="2">
    <source>
        <dbReference type="EMBL" id="QQP35074.1"/>
    </source>
</evidence>